<protein>
    <recommendedName>
        <fullName evidence="8">Major facilitator superfamily (MFS) profile domain-containing protein</fullName>
    </recommendedName>
</protein>
<dbReference type="PROSITE" id="PS50850">
    <property type="entry name" value="MFS"/>
    <property type="match status" value="1"/>
</dbReference>
<feature type="transmembrane region" description="Helical" evidence="7">
    <location>
        <begin position="185"/>
        <end position="207"/>
    </location>
</feature>
<dbReference type="InterPro" id="IPR036259">
    <property type="entry name" value="MFS_trans_sf"/>
</dbReference>
<dbReference type="Gene3D" id="1.20.1250.20">
    <property type="entry name" value="MFS general substrate transporter like domains"/>
    <property type="match status" value="1"/>
</dbReference>
<dbReference type="OrthoDB" id="2441642at2759"/>
<feature type="compositionally biased region" description="Polar residues" evidence="6">
    <location>
        <begin position="32"/>
        <end position="50"/>
    </location>
</feature>
<feature type="domain" description="Major facilitator superfamily (MFS) profile" evidence="8">
    <location>
        <begin position="96"/>
        <end position="549"/>
    </location>
</feature>
<feature type="compositionally biased region" description="Basic and acidic residues" evidence="6">
    <location>
        <begin position="54"/>
        <end position="63"/>
    </location>
</feature>
<sequence length="579" mass="62783">MATVVQQHPPPEALAAEAGPSLRSDEDESRHVQPSSSSGRETNDVESSPANHELASEDIKRRDDEEDEEKGPLEKTQTATSGKQYSTFTSWEKKFIVLTATLAAFFSPLSAQIYFPALSTMAKDLHVSASKINLTMTTYMILQATAPAFVGGFADTAGRRPAYIICFTIYIAACAALSFQNTYVGLLVLRMVQSAGSSATVALANAVTADVATSAERGTYIAITSLTTILAPSVGPILGGVLSQDAGWHWIFGFLTILAVVFFIPLLLFFPETCRKIVGDGSIPPPKWNLSLLNYYNNKKRAKQGIVPDYAERDALARDRRIRFPNPIATLTIVCEIEGALVLFYAGMVYAGFYCVLSGMSKLLNEIYGYDDTVVGLMFLPLCGGSVVAAFTQGRIMDWNFRRHAARLGMEVKKGRQQNLKDFPIESARLQIAVPMTIFAAVSVIGYGWVLDARVSVAGPIVFLFLAGYGLIASSQSISVLMVDINPGQAGAATAGYNLVRCLLGAGATALTVPLLDALGIGWTYTFVGLCFIALSPMLFAVMRWGPRWRKARDERREAKKALKQENKMAREGSAPKVS</sequence>
<keyword evidence="3 7" id="KW-0812">Transmembrane</keyword>
<feature type="region of interest" description="Disordered" evidence="6">
    <location>
        <begin position="1"/>
        <end position="81"/>
    </location>
</feature>
<evidence type="ECO:0000313" key="10">
    <source>
        <dbReference type="Proteomes" id="UP000256645"/>
    </source>
</evidence>
<feature type="transmembrane region" description="Helical" evidence="7">
    <location>
        <begin position="522"/>
        <end position="543"/>
    </location>
</feature>
<feature type="transmembrane region" description="Helical" evidence="7">
    <location>
        <begin position="328"/>
        <end position="353"/>
    </location>
</feature>
<evidence type="ECO:0000256" key="5">
    <source>
        <dbReference type="ARBA" id="ARBA00023136"/>
    </source>
</evidence>
<dbReference type="PANTHER" id="PTHR23502">
    <property type="entry name" value="MAJOR FACILITATOR SUPERFAMILY"/>
    <property type="match status" value="1"/>
</dbReference>
<keyword evidence="4 7" id="KW-1133">Transmembrane helix</keyword>
<dbReference type="EMBL" id="PDLM01000003">
    <property type="protein sequence ID" value="RDW81986.1"/>
    <property type="molecule type" value="Genomic_DNA"/>
</dbReference>
<dbReference type="SUPFAM" id="SSF103473">
    <property type="entry name" value="MFS general substrate transporter"/>
    <property type="match status" value="1"/>
</dbReference>
<evidence type="ECO:0000256" key="2">
    <source>
        <dbReference type="ARBA" id="ARBA00022448"/>
    </source>
</evidence>
<evidence type="ECO:0000256" key="6">
    <source>
        <dbReference type="SAM" id="MobiDB-lite"/>
    </source>
</evidence>
<accession>A0A3D8S6U4</accession>
<feature type="transmembrane region" description="Helical" evidence="7">
    <location>
        <begin position="95"/>
        <end position="115"/>
    </location>
</feature>
<evidence type="ECO:0000256" key="3">
    <source>
        <dbReference type="ARBA" id="ARBA00022692"/>
    </source>
</evidence>
<feature type="transmembrane region" description="Helical" evidence="7">
    <location>
        <begin position="495"/>
        <end position="516"/>
    </location>
</feature>
<keyword evidence="10" id="KW-1185">Reference proteome</keyword>
<feature type="region of interest" description="Disordered" evidence="6">
    <location>
        <begin position="556"/>
        <end position="579"/>
    </location>
</feature>
<organism evidence="9 10">
    <name type="scientific">Coleophoma cylindrospora</name>
    <dbReference type="NCBI Taxonomy" id="1849047"/>
    <lineage>
        <taxon>Eukaryota</taxon>
        <taxon>Fungi</taxon>
        <taxon>Dikarya</taxon>
        <taxon>Ascomycota</taxon>
        <taxon>Pezizomycotina</taxon>
        <taxon>Leotiomycetes</taxon>
        <taxon>Helotiales</taxon>
        <taxon>Dermateaceae</taxon>
        <taxon>Coleophoma</taxon>
    </lineage>
</organism>
<dbReference type="InterPro" id="IPR020846">
    <property type="entry name" value="MFS_dom"/>
</dbReference>
<dbReference type="AlphaFoldDB" id="A0A3D8S6U4"/>
<dbReference type="PANTHER" id="PTHR23502:SF51">
    <property type="entry name" value="QUINIDINE RESISTANCE PROTEIN 1-RELATED"/>
    <property type="match status" value="1"/>
</dbReference>
<feature type="transmembrane region" description="Helical" evidence="7">
    <location>
        <begin position="461"/>
        <end position="483"/>
    </location>
</feature>
<feature type="transmembrane region" description="Helical" evidence="7">
    <location>
        <begin position="373"/>
        <end position="392"/>
    </location>
</feature>
<dbReference type="Proteomes" id="UP000256645">
    <property type="component" value="Unassembled WGS sequence"/>
</dbReference>
<evidence type="ECO:0000259" key="8">
    <source>
        <dbReference type="PROSITE" id="PS50850"/>
    </source>
</evidence>
<feature type="transmembrane region" description="Helical" evidence="7">
    <location>
        <begin position="135"/>
        <end position="154"/>
    </location>
</feature>
<dbReference type="CDD" id="cd17323">
    <property type="entry name" value="MFS_Tpo1_MDR_like"/>
    <property type="match status" value="1"/>
</dbReference>
<comment type="caution">
    <text evidence="9">The sequence shown here is derived from an EMBL/GenBank/DDBJ whole genome shotgun (WGS) entry which is preliminary data.</text>
</comment>
<dbReference type="Gene3D" id="1.20.1720.10">
    <property type="entry name" value="Multidrug resistance protein D"/>
    <property type="match status" value="1"/>
</dbReference>
<dbReference type="STRING" id="1849047.A0A3D8S6U4"/>
<proteinExistence type="predicted"/>
<reference evidence="9 10" key="1">
    <citation type="journal article" date="2018" name="IMA Fungus">
        <title>IMA Genome-F 9: Draft genome sequence of Annulohypoxylon stygium, Aspergillus mulundensis, Berkeleyomyces basicola (syn. Thielaviopsis basicola), Ceratocystis smalleyi, two Cercospora beticola strains, Coleophoma cylindrospora, Fusarium fracticaudum, Phialophora cf. hyalina, and Morchella septimelata.</title>
        <authorList>
            <person name="Wingfield B.D."/>
            <person name="Bills G.F."/>
            <person name="Dong Y."/>
            <person name="Huang W."/>
            <person name="Nel W.J."/>
            <person name="Swalarsk-Parry B.S."/>
            <person name="Vaghefi N."/>
            <person name="Wilken P.M."/>
            <person name="An Z."/>
            <person name="de Beer Z.W."/>
            <person name="De Vos L."/>
            <person name="Chen L."/>
            <person name="Duong T.A."/>
            <person name="Gao Y."/>
            <person name="Hammerbacher A."/>
            <person name="Kikkert J.R."/>
            <person name="Li Y."/>
            <person name="Li H."/>
            <person name="Li K."/>
            <person name="Li Q."/>
            <person name="Liu X."/>
            <person name="Ma X."/>
            <person name="Naidoo K."/>
            <person name="Pethybridge S.J."/>
            <person name="Sun J."/>
            <person name="Steenkamp E.T."/>
            <person name="van der Nest M.A."/>
            <person name="van Wyk S."/>
            <person name="Wingfield M.J."/>
            <person name="Xiong C."/>
            <person name="Yue Q."/>
            <person name="Zhang X."/>
        </authorList>
    </citation>
    <scope>NUCLEOTIDE SEQUENCE [LARGE SCALE GENOMIC DNA]</scope>
    <source>
        <strain evidence="9 10">BP6252</strain>
    </source>
</reference>
<keyword evidence="5 7" id="KW-0472">Membrane</keyword>
<evidence type="ECO:0000256" key="4">
    <source>
        <dbReference type="ARBA" id="ARBA00022989"/>
    </source>
</evidence>
<name>A0A3D8S6U4_9HELO</name>
<evidence type="ECO:0000256" key="7">
    <source>
        <dbReference type="SAM" id="Phobius"/>
    </source>
</evidence>
<feature type="transmembrane region" description="Helical" evidence="7">
    <location>
        <begin position="430"/>
        <end position="449"/>
    </location>
</feature>
<dbReference type="Pfam" id="PF07690">
    <property type="entry name" value="MFS_1"/>
    <property type="match status" value="1"/>
</dbReference>
<feature type="transmembrane region" description="Helical" evidence="7">
    <location>
        <begin position="219"/>
        <end position="242"/>
    </location>
</feature>
<dbReference type="GO" id="GO:0022857">
    <property type="term" value="F:transmembrane transporter activity"/>
    <property type="evidence" value="ECO:0007669"/>
    <property type="project" value="InterPro"/>
</dbReference>
<feature type="compositionally biased region" description="Basic and acidic residues" evidence="6">
    <location>
        <begin position="556"/>
        <end position="571"/>
    </location>
</feature>
<keyword evidence="2" id="KW-0813">Transport</keyword>
<comment type="subcellular location">
    <subcellularLocation>
        <location evidence="1">Membrane</location>
        <topology evidence="1">Multi-pass membrane protein</topology>
    </subcellularLocation>
</comment>
<evidence type="ECO:0000313" key="9">
    <source>
        <dbReference type="EMBL" id="RDW81986.1"/>
    </source>
</evidence>
<dbReference type="GO" id="GO:0005886">
    <property type="term" value="C:plasma membrane"/>
    <property type="evidence" value="ECO:0007669"/>
    <property type="project" value="TreeGrafter"/>
</dbReference>
<dbReference type="FunFam" id="1.20.1720.10:FF:000009">
    <property type="entry name" value="MFS multidrug transporter"/>
    <property type="match status" value="1"/>
</dbReference>
<gene>
    <name evidence="9" type="ORF">BP6252_03098</name>
</gene>
<feature type="transmembrane region" description="Helical" evidence="7">
    <location>
        <begin position="161"/>
        <end position="179"/>
    </location>
</feature>
<dbReference type="InterPro" id="IPR011701">
    <property type="entry name" value="MFS"/>
</dbReference>
<evidence type="ECO:0000256" key="1">
    <source>
        <dbReference type="ARBA" id="ARBA00004141"/>
    </source>
</evidence>
<feature type="transmembrane region" description="Helical" evidence="7">
    <location>
        <begin position="248"/>
        <end position="270"/>
    </location>
</feature>